<dbReference type="EMBL" id="AODE01000006">
    <property type="protein sequence ID" value="EUJ32208.1"/>
    <property type="molecule type" value="Genomic_DNA"/>
</dbReference>
<evidence type="ECO:0000313" key="3">
    <source>
        <dbReference type="Proteomes" id="UP000019254"/>
    </source>
</evidence>
<keyword evidence="1" id="KW-1133">Transmembrane helix</keyword>
<proteinExistence type="predicted"/>
<reference evidence="2 3" key="1">
    <citation type="journal article" date="2014" name="Int. J. Syst. Evol. Microbiol.">
        <title>Listeria floridensis sp. nov., Listeria aquatica sp. nov., Listeria cornellensis sp. nov., Listeria riparia sp. nov. and Listeria grandensis sp. nov., from agricultural and natural environments.</title>
        <authorList>
            <person name="den Bakker H.C."/>
            <person name="Warchocki S."/>
            <person name="Wright E.M."/>
            <person name="Allred A.F."/>
            <person name="Ahlstrom C."/>
            <person name="Manuel C.S."/>
            <person name="Stasiewicz M.J."/>
            <person name="Burrell A."/>
            <person name="Roof S."/>
            <person name="Strawn L."/>
            <person name="Fortes E.D."/>
            <person name="Nightingale K.K."/>
            <person name="Kephart D."/>
            <person name="Wiedmann M."/>
        </authorList>
    </citation>
    <scope>NUCLEOTIDE SEQUENCE [LARGE SCALE GENOMIC DNA]</scope>
    <source>
        <strain evidence="3">FSL F6-969</strain>
    </source>
</reference>
<keyword evidence="1" id="KW-0812">Transmembrane</keyword>
<dbReference type="AlphaFoldDB" id="W7CH41"/>
<dbReference type="PATRIC" id="fig|1265820.5.peg.486"/>
<gene>
    <name evidence="2" type="ORF">PCORN_02496</name>
</gene>
<evidence type="ECO:0000256" key="1">
    <source>
        <dbReference type="SAM" id="Phobius"/>
    </source>
</evidence>
<comment type="caution">
    <text evidence="2">The sequence shown here is derived from an EMBL/GenBank/DDBJ whole genome shotgun (WGS) entry which is preliminary data.</text>
</comment>
<sequence length="270" mass="31426">MQNGIFKVHGQDRIIEYYEVVLVEECFTYFQKGLVAVNKLAELESNTNISIFSGVSDKFHKQAKIIYRKKEKLEESIGIVDELEAKTSKIKPNMNELEGSVLIERIYQYLILKMEAEELIVRWIGELINLAAEQLSEFHDKVFRTDKFGSHVHKIITTQRNFNVIVPAIRPYIHYHIQSNHPDIKKDISSLSKKDSPYLFYRIVDYSLEIEQLYTRFEKYETLIYQSMDIINQGEQALQSKKQNKLMFYLAIVSTVTAIIAATATIIAIF</sequence>
<organism evidence="2 3">
    <name type="scientific">Listeria cornellensis FSL F6-0969</name>
    <dbReference type="NCBI Taxonomy" id="1265820"/>
    <lineage>
        <taxon>Bacteria</taxon>
        <taxon>Bacillati</taxon>
        <taxon>Bacillota</taxon>
        <taxon>Bacilli</taxon>
        <taxon>Bacillales</taxon>
        <taxon>Listeriaceae</taxon>
        <taxon>Listeria</taxon>
    </lineage>
</organism>
<accession>W7CH41</accession>
<feature type="transmembrane region" description="Helical" evidence="1">
    <location>
        <begin position="246"/>
        <end position="269"/>
    </location>
</feature>
<protein>
    <submittedName>
        <fullName evidence="2">Uncharacterized protein</fullName>
    </submittedName>
</protein>
<name>W7CH41_9LIST</name>
<keyword evidence="1" id="KW-0472">Membrane</keyword>
<keyword evidence="3" id="KW-1185">Reference proteome</keyword>
<dbReference type="RefSeq" id="WP_036077155.1">
    <property type="nucleotide sequence ID" value="NZ_AODE01000006.1"/>
</dbReference>
<dbReference type="Proteomes" id="UP000019254">
    <property type="component" value="Unassembled WGS sequence"/>
</dbReference>
<evidence type="ECO:0000313" key="2">
    <source>
        <dbReference type="EMBL" id="EUJ32208.1"/>
    </source>
</evidence>